<organism evidence="1">
    <name type="scientific">hydrothermal vent metagenome</name>
    <dbReference type="NCBI Taxonomy" id="652676"/>
    <lineage>
        <taxon>unclassified sequences</taxon>
        <taxon>metagenomes</taxon>
        <taxon>ecological metagenomes</taxon>
    </lineage>
</organism>
<feature type="non-terminal residue" evidence="1">
    <location>
        <position position="1"/>
    </location>
</feature>
<accession>A0A3B1DBL7</accession>
<dbReference type="AlphaFoldDB" id="A0A3B1DBL7"/>
<gene>
    <name evidence="1" type="ORF">MNBD_PLANCTO03-1269</name>
</gene>
<reference evidence="1" key="1">
    <citation type="submission" date="2018-06" db="EMBL/GenBank/DDBJ databases">
        <authorList>
            <person name="Zhirakovskaya E."/>
        </authorList>
    </citation>
    <scope>NUCLEOTIDE SEQUENCE</scope>
</reference>
<protein>
    <submittedName>
        <fullName evidence="1">Uncharacterized protein</fullName>
    </submittedName>
</protein>
<name>A0A3B1DBL7_9ZZZZ</name>
<evidence type="ECO:0000313" key="1">
    <source>
        <dbReference type="EMBL" id="VAX39679.1"/>
    </source>
</evidence>
<sequence length="1213" mass="127190">FLPGSRAGGKLASGGSLRPVNNSDIATGTTGTQIAAGSTFAFSTDAGSGSILFTGPGRAFFDAATSRVILDGTTAASDLLIRVTGSNFLTDFDVVSTEGASMGRIRIEAWQLLGDSDIVIDESVERIELGQLRGTGDILVGTSVGTFVSGAFRSGTLTTRAMGSVYISGEFGDPDPDLRGEAMMSFVTLDSARFLGAMRGAINARYSIDTVTMDAALDNGLINAGESLGDITAASITESRITSGNTLASLTVAGDVFDTSVMIGGDLGDDAEVGGDGFNADAVSAGFIGTVTVGGDFTISDIVAGYLRGADGFFGTSDDLIASGRSAIESVTIGGQIVGSNLGSESYLIASSGTLGDVTAGGEAAENNLNLVIEAQPLDPLPIQIETVDVRREGRVYIAELTFNQVIDISSLDRALSVSEVRGSGEIEIRLIQGIDYTLEYNADENVLSVLFSAAITERNLPVVTDNPGPGIYRFEIESDYVRAAASLAQLDGDGNGRIDAADNFAAQNIIGDAGDKFAAEVFTVGGQNGFPEHRVDMYDPLSLDIVLDNPHQPDGLPDANVEFILRGAIGDHPDNNPNYFSFASDADIYAITLQAGQILRLGAMQGPAQFAGRFIVQPDGNFLFGSTDYALGLPFEPITSENRDFTFPADYLIRRTGTYFLVVSNTFTLNNGSLSDLDPVPGGVGDYNFTLRIFDDGDTGFNASTDAGDGQDLVNAPAPAAFAGNDGTLGTGDDLSSIVIGPYTFTFNAGPDGSAGTTDDFVSGSNGSNVSSLTNALGAKMITVDAAIGDPGFAGVPSNFFPDIDVLHLNNGNPIKTGSVIRVTLNLADLGSDLGSRVGSLNDPFALDQYVQFAIFDTTTSTESDDAILLFAPTDISPTNGTPGVIADGDNATYGYDEDGNFYIEFVAPGRMDFPGADAKYAIYVQGVINSDYRLEIVTSGSREIIKRRQNIVLETNGGSVDWLEVGGVRTEIGAFMPSSLGFTGQASNGQKIEDYILDSVTNIMQQTFDSVVVGAGPDGEFGTDDDERGLDINVSANPADFEFQDFSTIFLSSTLDPIDPVIRIDTLGFFTVLGAQTDAATQGFGVSERSDPGNADRNDEAVLFIPGFSILGYTPSPDDLESFIQSLAAAAGRRAGELMGLRMTEAYDPTLDIFDLMAVNSVSNTPGDTGDYEFLQSTRRLSTPVDSLDDSDFFMGYQNAAGLLSLYVRSG</sequence>
<proteinExistence type="predicted"/>
<dbReference type="EMBL" id="UOGK01000279">
    <property type="protein sequence ID" value="VAX39679.1"/>
    <property type="molecule type" value="Genomic_DNA"/>
</dbReference>